<keyword evidence="3" id="KW-1185">Reference proteome</keyword>
<feature type="compositionally biased region" description="Basic and acidic residues" evidence="1">
    <location>
        <begin position="399"/>
        <end position="411"/>
    </location>
</feature>
<organism evidence="2 3">
    <name type="scientific">Sinanodonta woodiana</name>
    <name type="common">Chinese pond mussel</name>
    <name type="synonym">Anodonta woodiana</name>
    <dbReference type="NCBI Taxonomy" id="1069815"/>
    <lineage>
        <taxon>Eukaryota</taxon>
        <taxon>Metazoa</taxon>
        <taxon>Spiralia</taxon>
        <taxon>Lophotrochozoa</taxon>
        <taxon>Mollusca</taxon>
        <taxon>Bivalvia</taxon>
        <taxon>Autobranchia</taxon>
        <taxon>Heteroconchia</taxon>
        <taxon>Palaeoheterodonta</taxon>
        <taxon>Unionida</taxon>
        <taxon>Unionoidea</taxon>
        <taxon>Unionidae</taxon>
        <taxon>Unioninae</taxon>
        <taxon>Sinanodonta</taxon>
    </lineage>
</organism>
<evidence type="ECO:0000313" key="3">
    <source>
        <dbReference type="Proteomes" id="UP001634394"/>
    </source>
</evidence>
<feature type="compositionally biased region" description="Acidic residues" evidence="1">
    <location>
        <begin position="118"/>
        <end position="127"/>
    </location>
</feature>
<accession>A0ABD3VZG2</accession>
<dbReference type="EMBL" id="JBJQND010000009">
    <property type="protein sequence ID" value="KAL3866806.1"/>
    <property type="molecule type" value="Genomic_DNA"/>
</dbReference>
<dbReference type="Proteomes" id="UP001634394">
    <property type="component" value="Unassembled WGS sequence"/>
</dbReference>
<evidence type="ECO:0000313" key="2">
    <source>
        <dbReference type="EMBL" id="KAL3866806.1"/>
    </source>
</evidence>
<feature type="compositionally biased region" description="Acidic residues" evidence="1">
    <location>
        <begin position="326"/>
        <end position="342"/>
    </location>
</feature>
<sequence length="432" mass="48986">MSSEDEITSPRMRRRVITDKDDTTESTPMKSDDHNTSSRSSERLKKKANRTFKLPTRDDVWKDIPHSNTPNKTMSRCKRRLHVNDLFKERHRYNYDPDISSGDESIQDFIDDDEQVLSDISDTDSESTEQTRKRRITNYHPRIKTESCSEEDSDEERKSGASSSEVSSCHHLNTNSRSFTKKRKYTSQGNSLNTEKESKEEDFGSMVPVKTSVKRANKHESSDTEPYSDSSEYVPKSQGSKKRNSADAAVSDTESESVSMHALSSESEQNLTKKKSKVHTLDQLQNDSRKNNLDMAAVKEADLNPVRPIDEHSELTRNANYVSEGDVGESAEESVNESNDDGEIIRSTHKRQSLVIDSDSDDGEIIRSTHKQQSLVIDSDSDAEEFSDPATSSSIRKSNRSEDQMKMKSEARKNLFKEFKAARKRSLSGDIT</sequence>
<feature type="compositionally biased region" description="Polar residues" evidence="1">
    <location>
        <begin position="160"/>
        <end position="178"/>
    </location>
</feature>
<feature type="compositionally biased region" description="Polar residues" evidence="1">
    <location>
        <begin position="256"/>
        <end position="270"/>
    </location>
</feature>
<reference evidence="2 3" key="1">
    <citation type="submission" date="2024-11" db="EMBL/GenBank/DDBJ databases">
        <title>Chromosome-level genome assembly of the freshwater bivalve Anodonta woodiana.</title>
        <authorList>
            <person name="Chen X."/>
        </authorList>
    </citation>
    <scope>NUCLEOTIDE SEQUENCE [LARGE SCALE GENOMIC DNA]</scope>
    <source>
        <strain evidence="2">MN2024</strain>
        <tissue evidence="2">Gills</tissue>
    </source>
</reference>
<proteinExistence type="predicted"/>
<protein>
    <submittedName>
        <fullName evidence="2">Uncharacterized protein</fullName>
    </submittedName>
</protein>
<feature type="compositionally biased region" description="Basic and acidic residues" evidence="1">
    <location>
        <begin position="287"/>
        <end position="315"/>
    </location>
</feature>
<evidence type="ECO:0000256" key="1">
    <source>
        <dbReference type="SAM" id="MobiDB-lite"/>
    </source>
</evidence>
<gene>
    <name evidence="2" type="ORF">ACJMK2_044073</name>
</gene>
<comment type="caution">
    <text evidence="2">The sequence shown here is derived from an EMBL/GenBank/DDBJ whole genome shotgun (WGS) entry which is preliminary data.</text>
</comment>
<feature type="compositionally biased region" description="Basic and acidic residues" evidence="1">
    <location>
        <begin position="55"/>
        <end position="65"/>
    </location>
</feature>
<feature type="region of interest" description="Disordered" evidence="1">
    <location>
        <begin position="1"/>
        <end position="77"/>
    </location>
</feature>
<dbReference type="AlphaFoldDB" id="A0ABD3VZG2"/>
<name>A0ABD3VZG2_SINWO</name>
<feature type="region of interest" description="Disordered" evidence="1">
    <location>
        <begin position="118"/>
        <end position="411"/>
    </location>
</feature>
<feature type="compositionally biased region" description="Basic and acidic residues" evidence="1">
    <location>
        <begin position="30"/>
        <end position="43"/>
    </location>
</feature>